<dbReference type="AlphaFoldDB" id="A0A1M5HXM4"/>
<dbReference type="STRING" id="288992.SAMN04488522_104867"/>
<reference evidence="2" key="1">
    <citation type="submission" date="2016-11" db="EMBL/GenBank/DDBJ databases">
        <authorList>
            <person name="Varghese N."/>
            <person name="Submissions S."/>
        </authorList>
    </citation>
    <scope>NUCLEOTIDE SEQUENCE [LARGE SCALE GENOMIC DNA]</scope>
    <source>
        <strain evidence="2">DSM 16990</strain>
    </source>
</reference>
<dbReference type="RefSeq" id="WP_073233715.1">
    <property type="nucleotide sequence ID" value="NZ_FQUQ01000004.1"/>
</dbReference>
<dbReference type="EMBL" id="FQUQ01000004">
    <property type="protein sequence ID" value="SHG20744.1"/>
    <property type="molecule type" value="Genomic_DNA"/>
</dbReference>
<accession>A0A1M5HXM4</accession>
<name>A0A1M5HXM4_9SPHI</name>
<proteinExistence type="predicted"/>
<sequence length="357" mass="41018">MKHSFEQIRLRLTREITPDLNPLDVHEIGDSGYLLQFKSSPVFARLDPDLKEVWRKDLGNYIPTSERYKLTISPDGLLLGLIYDQEFRIIDLDGNLLYELKLTGLSPYQEADSYFSNDNHLIWLIAPDFEKGDQVHVLDRSSFTVLASEHLKAEDEYIYNFCPTPNHDAVILDAAAGQDEGKILLLKIKDGKIELGELAQCNDRIMGSFAPGGKEFVTAPHYDEGVEIFSFPVIEKVASVEQEAIFDGRQEEYPSEEDEDSLNYQVFYLNDHYLLVFTRYHRLLLLERETMQCIGELLPEGCQINAYNKSGKLTNNPDEVFDYEGEILDVKLSKNHQLLIKHTSGSIKWYDLPEWLS</sequence>
<protein>
    <recommendedName>
        <fullName evidence="3">WD40-like Beta Propeller Repeat</fullName>
    </recommendedName>
</protein>
<dbReference type="InterPro" id="IPR011047">
    <property type="entry name" value="Quinoprotein_ADH-like_sf"/>
</dbReference>
<evidence type="ECO:0000313" key="1">
    <source>
        <dbReference type="EMBL" id="SHG20744.1"/>
    </source>
</evidence>
<dbReference type="SUPFAM" id="SSF50998">
    <property type="entry name" value="Quinoprotein alcohol dehydrogenase-like"/>
    <property type="match status" value="1"/>
</dbReference>
<evidence type="ECO:0000313" key="2">
    <source>
        <dbReference type="Proteomes" id="UP000184287"/>
    </source>
</evidence>
<gene>
    <name evidence="1" type="ORF">SAMN04488522_104867</name>
</gene>
<keyword evidence="2" id="KW-1185">Reference proteome</keyword>
<organism evidence="1 2">
    <name type="scientific">Pedobacter caeni</name>
    <dbReference type="NCBI Taxonomy" id="288992"/>
    <lineage>
        <taxon>Bacteria</taxon>
        <taxon>Pseudomonadati</taxon>
        <taxon>Bacteroidota</taxon>
        <taxon>Sphingobacteriia</taxon>
        <taxon>Sphingobacteriales</taxon>
        <taxon>Sphingobacteriaceae</taxon>
        <taxon>Pedobacter</taxon>
    </lineage>
</organism>
<dbReference type="OrthoDB" id="643390at2"/>
<dbReference type="Proteomes" id="UP000184287">
    <property type="component" value="Unassembled WGS sequence"/>
</dbReference>
<evidence type="ECO:0008006" key="3">
    <source>
        <dbReference type="Google" id="ProtNLM"/>
    </source>
</evidence>